<proteinExistence type="predicted"/>
<evidence type="ECO:0000313" key="1">
    <source>
        <dbReference type="EnsemblMetazoa" id="XP_006570736"/>
    </source>
</evidence>
<accession>A0A7M7H4E9</accession>
<evidence type="ECO:0000313" key="3">
    <source>
        <dbReference type="RefSeq" id="XP_006570736.1"/>
    </source>
</evidence>
<gene>
    <name evidence="1" type="primary">409972</name>
    <name evidence="3" type="synonym">LOC409972</name>
</gene>
<dbReference type="Proteomes" id="UP000005203">
    <property type="component" value="Linkage group LG6"/>
</dbReference>
<reference evidence="3" key="2">
    <citation type="submission" date="2025-04" db="UniProtKB">
        <authorList>
            <consortium name="RefSeq"/>
        </authorList>
    </citation>
    <scope>IDENTIFICATION</scope>
    <source>
        <strain evidence="3">DH4</strain>
        <tissue evidence="3">Whole body</tissue>
    </source>
</reference>
<name>A0A7M7H4E9_APIME</name>
<dbReference type="GeneID" id="409972"/>
<dbReference type="AlphaFoldDB" id="A0A7M7H4E9"/>
<dbReference type="OMA" id="PCFTSNE"/>
<reference evidence="1" key="1">
    <citation type="submission" date="2021-01" db="UniProtKB">
        <authorList>
            <consortium name="EnsemblMetazoa"/>
        </authorList>
    </citation>
    <scope>IDENTIFICATION</scope>
    <source>
        <strain evidence="1">DH4</strain>
    </source>
</reference>
<dbReference type="KEGG" id="ame:409972"/>
<keyword evidence="2" id="KW-1185">Reference proteome</keyword>
<evidence type="ECO:0000313" key="2">
    <source>
        <dbReference type="Proteomes" id="UP000005203"/>
    </source>
</evidence>
<accession>A0A8B6ZCQ3</accession>
<organism evidence="1">
    <name type="scientific">Apis mellifera</name>
    <name type="common">Honeybee</name>
    <dbReference type="NCBI Taxonomy" id="7460"/>
    <lineage>
        <taxon>Eukaryota</taxon>
        <taxon>Metazoa</taxon>
        <taxon>Ecdysozoa</taxon>
        <taxon>Arthropoda</taxon>
        <taxon>Hexapoda</taxon>
        <taxon>Insecta</taxon>
        <taxon>Pterygota</taxon>
        <taxon>Neoptera</taxon>
        <taxon>Endopterygota</taxon>
        <taxon>Hymenoptera</taxon>
        <taxon>Apocrita</taxon>
        <taxon>Aculeata</taxon>
        <taxon>Apoidea</taxon>
        <taxon>Anthophila</taxon>
        <taxon>Apidae</taxon>
        <taxon>Apis</taxon>
    </lineage>
</organism>
<protein>
    <submittedName>
        <fullName evidence="3">Uncharacterized protein LOC409972</fullName>
    </submittedName>
</protein>
<dbReference type="RefSeq" id="XP_006570736.1">
    <property type="nucleotide sequence ID" value="XM_006570673.2"/>
</dbReference>
<dbReference type="EnsemblMetazoa" id="XM_006570673">
    <property type="protein sequence ID" value="XP_006570736"/>
    <property type="gene ID" value="LOC409972"/>
</dbReference>
<sequence>MTEESNNTVSCKWSMEEREKILTTGTLEQKKEAFRDDEELMKETTKFVSDVIQTAISEASKRKMEKGDDSEGSRLKGIGSITGWNRRARGFCSRIFNALCPCFTSNELFAWTPYRYRFTRP</sequence>
<dbReference type="OrthoDB" id="6575965at2759"/>